<evidence type="ECO:0000256" key="5">
    <source>
        <dbReference type="ARBA" id="ARBA00023004"/>
    </source>
</evidence>
<keyword evidence="5" id="KW-0408">Iron</keyword>
<comment type="cofactor">
    <cofactor evidence="1">
        <name>heme</name>
        <dbReference type="ChEBI" id="CHEBI:30413"/>
    </cofactor>
</comment>
<dbReference type="EMBL" id="CP061854">
    <property type="protein sequence ID" value="QOD57522.1"/>
    <property type="molecule type" value="Genomic_DNA"/>
</dbReference>
<evidence type="ECO:0000313" key="7">
    <source>
        <dbReference type="EMBL" id="BAX53330.1"/>
    </source>
</evidence>
<dbReference type="GO" id="GO:0005344">
    <property type="term" value="F:oxygen carrier activity"/>
    <property type="evidence" value="ECO:0007669"/>
    <property type="project" value="InterPro"/>
</dbReference>
<evidence type="ECO:0000313" key="10">
    <source>
        <dbReference type="Proteomes" id="UP000516656"/>
    </source>
</evidence>
<dbReference type="EMBL" id="AP018045">
    <property type="protein sequence ID" value="BAX53330.1"/>
    <property type="molecule type" value="Genomic_DNA"/>
</dbReference>
<sequence>MDRSEYPEQDELSGVKKRAVPNYQDPEVCFTAAGKELGITQLVASFYHFIDACPEAKNIRAMHPDDLTITKEKLTTFLIGWLGGPQEYTEKYGSMNLPGAHRHLAIGIEEKQVWLNCMQKALDEQNYDELFKRHVMVQLSFPAEMCRNQS</sequence>
<gene>
    <name evidence="8" type="ORF">IC627_06305</name>
    <name evidence="7" type="ORF">PDPUS_1_01956</name>
</gene>
<dbReference type="InterPro" id="IPR009050">
    <property type="entry name" value="Globin-like_sf"/>
</dbReference>
<dbReference type="Pfam" id="PF01152">
    <property type="entry name" value="Bac_globin"/>
    <property type="match status" value="1"/>
</dbReference>
<keyword evidence="2" id="KW-0813">Transport</keyword>
<reference evidence="9" key="2">
    <citation type="submission" date="2017-05" db="EMBL/GenBank/DDBJ databases">
        <title>Whole genome sequence of fish pathogenic bacteria, Photobacterium damselae subsp. piscicida, strain 91-197, isolated from hybrid striped bass (Morone sp.) in USA.</title>
        <authorList>
            <person name="Teru Y."/>
            <person name="Hikima J."/>
            <person name="Kono T."/>
            <person name="Sakai M."/>
            <person name="Takano T."/>
            <person name="Hawke J.P."/>
            <person name="Takeyama H."/>
            <person name="Aoki T."/>
        </authorList>
    </citation>
    <scope>NUCLEOTIDE SEQUENCE [LARGE SCALE GENOMIC DNA]</scope>
    <source>
        <strain evidence="9">91-197</strain>
    </source>
</reference>
<dbReference type="PANTHER" id="PTHR47366">
    <property type="entry name" value="TWO-ON-TWO HEMOGLOBIN-3"/>
    <property type="match status" value="1"/>
</dbReference>
<dbReference type="GO" id="GO:0020037">
    <property type="term" value="F:heme binding"/>
    <property type="evidence" value="ECO:0007669"/>
    <property type="project" value="InterPro"/>
</dbReference>
<dbReference type="Gene3D" id="1.10.490.10">
    <property type="entry name" value="Globins"/>
    <property type="match status" value="1"/>
</dbReference>
<organism evidence="8 10">
    <name type="scientific">Photobacterium damsela subsp. piscicida</name>
    <name type="common">Pasteurella piscicida</name>
    <dbReference type="NCBI Taxonomy" id="38294"/>
    <lineage>
        <taxon>Bacteria</taxon>
        <taxon>Pseudomonadati</taxon>
        <taxon>Pseudomonadota</taxon>
        <taxon>Gammaproteobacteria</taxon>
        <taxon>Vibrionales</taxon>
        <taxon>Vibrionaceae</taxon>
        <taxon>Photobacterium</taxon>
    </lineage>
</organism>
<keyword evidence="3" id="KW-0349">Heme</keyword>
<evidence type="ECO:0000256" key="4">
    <source>
        <dbReference type="ARBA" id="ARBA00022723"/>
    </source>
</evidence>
<dbReference type="PROSITE" id="PS01213">
    <property type="entry name" value="GLOBIN_FAM_2"/>
    <property type="match status" value="1"/>
</dbReference>
<accession>A0A1V1V3H1</accession>
<reference evidence="8 10" key="3">
    <citation type="submission" date="2020-09" db="EMBL/GenBank/DDBJ databases">
        <title>Complete, closed and curated genome sequences of Photobacterium damselae subsp. piscicida isolates from Australia indicate localised evolution and additional plasmid-borne pathogenicity mechanisms.</title>
        <authorList>
            <person name="Baseggio L."/>
            <person name="Silayeva O."/>
            <person name="Buller N."/>
            <person name="Landos M."/>
            <person name="Engelstaedter J."/>
            <person name="Barnes A.C."/>
        </authorList>
    </citation>
    <scope>NUCLEOTIDE SEQUENCE [LARGE SCALE GENOMIC DNA]</scope>
    <source>
        <strain evidence="8 10">AS-16-0540-1</strain>
    </source>
</reference>
<evidence type="ECO:0000313" key="8">
    <source>
        <dbReference type="EMBL" id="QOD57522.1"/>
    </source>
</evidence>
<dbReference type="Proteomes" id="UP000218676">
    <property type="component" value="Chromosome 1"/>
</dbReference>
<dbReference type="RefSeq" id="WP_086956960.1">
    <property type="nucleotide sequence ID" value="NZ_AP018045.1"/>
</dbReference>
<evidence type="ECO:0000256" key="3">
    <source>
        <dbReference type="ARBA" id="ARBA00022617"/>
    </source>
</evidence>
<dbReference type="InterPro" id="IPR044203">
    <property type="entry name" value="GlbO/GLB3-like"/>
</dbReference>
<dbReference type="InterPro" id="IPR019795">
    <property type="entry name" value="Globin_bac-like_CS"/>
</dbReference>
<reference evidence="7" key="1">
    <citation type="journal article" date="2017" name="Genome Announc.">
        <title>Whole-Genome Sequence of Photobacterium damselae subsp. piscicida Strain 91-197, Isolated from Hybrid Striped Bass (Morone sp.) in the United States.</title>
        <authorList>
            <person name="Teru Y."/>
            <person name="Hikima J."/>
            <person name="Kono T."/>
            <person name="Sakai M."/>
            <person name="Takano T."/>
            <person name="Hawke J.P."/>
            <person name="Takeyama H."/>
            <person name="Aoki T."/>
        </authorList>
    </citation>
    <scope>NUCLEOTIDE SEQUENCE</scope>
    <source>
        <strain evidence="7">91-197</strain>
    </source>
</reference>
<dbReference type="Proteomes" id="UP000516656">
    <property type="component" value="Chromosome 1"/>
</dbReference>
<dbReference type="CDD" id="cd14773">
    <property type="entry name" value="TrHb2_PhHbO-like_O"/>
    <property type="match status" value="1"/>
</dbReference>
<dbReference type="GO" id="GO:0046872">
    <property type="term" value="F:metal ion binding"/>
    <property type="evidence" value="ECO:0007669"/>
    <property type="project" value="UniProtKB-KW"/>
</dbReference>
<name>A0A1V1V3H1_PHODP</name>
<dbReference type="InterPro" id="IPR001486">
    <property type="entry name" value="Hemoglobin_trunc"/>
</dbReference>
<dbReference type="GO" id="GO:0019825">
    <property type="term" value="F:oxygen binding"/>
    <property type="evidence" value="ECO:0007669"/>
    <property type="project" value="InterPro"/>
</dbReference>
<evidence type="ECO:0000256" key="2">
    <source>
        <dbReference type="ARBA" id="ARBA00022448"/>
    </source>
</evidence>
<dbReference type="AlphaFoldDB" id="A0A1V1V3H1"/>
<keyword evidence="4" id="KW-0479">Metal-binding</keyword>
<protein>
    <submittedName>
        <fullName evidence="7">Group 2 truncated hemoglobin YjbI</fullName>
    </submittedName>
    <submittedName>
        <fullName evidence="8">Group II truncated hemoglobin</fullName>
    </submittedName>
</protein>
<dbReference type="SUPFAM" id="SSF46458">
    <property type="entry name" value="Globin-like"/>
    <property type="match status" value="1"/>
</dbReference>
<dbReference type="InterPro" id="IPR012292">
    <property type="entry name" value="Globin/Proto"/>
</dbReference>
<dbReference type="PANTHER" id="PTHR47366:SF1">
    <property type="entry name" value="TWO-ON-TWO HEMOGLOBIN-3"/>
    <property type="match status" value="1"/>
</dbReference>
<comment type="similarity">
    <text evidence="6">Belongs to the truncated hemoglobin family. Group II subfamily.</text>
</comment>
<evidence type="ECO:0000313" key="9">
    <source>
        <dbReference type="Proteomes" id="UP000218676"/>
    </source>
</evidence>
<evidence type="ECO:0000256" key="1">
    <source>
        <dbReference type="ARBA" id="ARBA00001971"/>
    </source>
</evidence>
<evidence type="ECO:0000256" key="6">
    <source>
        <dbReference type="ARBA" id="ARBA00034496"/>
    </source>
</evidence>
<proteinExistence type="inferred from homology"/>